<comment type="caution">
    <text evidence="3">The sequence shown here is derived from an EMBL/GenBank/DDBJ whole genome shotgun (WGS) entry which is preliminary data.</text>
</comment>
<keyword evidence="4" id="KW-1185">Reference proteome</keyword>
<feature type="domain" description="Nephrocystin 3-like N-terminal" evidence="2">
    <location>
        <begin position="41"/>
        <end position="219"/>
    </location>
</feature>
<reference evidence="3 4" key="1">
    <citation type="submission" date="2024-07" db="EMBL/GenBank/DDBJ databases">
        <title>Section-level genome sequencing and comparative genomics of Aspergillus sections Usti and Cavernicolus.</title>
        <authorList>
            <consortium name="Lawrence Berkeley National Laboratory"/>
            <person name="Nybo J.L."/>
            <person name="Vesth T.C."/>
            <person name="Theobald S."/>
            <person name="Frisvad J.C."/>
            <person name="Larsen T.O."/>
            <person name="Kjaerboelling I."/>
            <person name="Rothschild-Mancinelli K."/>
            <person name="Lyhne E.K."/>
            <person name="Kogle M.E."/>
            <person name="Barry K."/>
            <person name="Clum A."/>
            <person name="Na H."/>
            <person name="Ledsgaard L."/>
            <person name="Lin J."/>
            <person name="Lipzen A."/>
            <person name="Kuo A."/>
            <person name="Riley R."/>
            <person name="Mondo S."/>
            <person name="Labutti K."/>
            <person name="Haridas S."/>
            <person name="Pangalinan J."/>
            <person name="Salamov A.A."/>
            <person name="Simmons B.A."/>
            <person name="Magnuson J.K."/>
            <person name="Chen J."/>
            <person name="Drula E."/>
            <person name="Henrissat B."/>
            <person name="Wiebenga A."/>
            <person name="Lubbers R.J."/>
            <person name="Gomes A.C."/>
            <person name="Makela M.R."/>
            <person name="Stajich J."/>
            <person name="Grigoriev I.V."/>
            <person name="Mortensen U.H."/>
            <person name="De Vries R.P."/>
            <person name="Baker S.E."/>
            <person name="Andersen M.R."/>
        </authorList>
    </citation>
    <scope>NUCLEOTIDE SEQUENCE [LARGE SCALE GENOMIC DNA]</scope>
    <source>
        <strain evidence="3 4">CBS 209.92</strain>
    </source>
</reference>
<keyword evidence="1" id="KW-0677">Repeat</keyword>
<dbReference type="Proteomes" id="UP001610563">
    <property type="component" value="Unassembled WGS sequence"/>
</dbReference>
<accession>A0ABR4FUW6</accession>
<proteinExistence type="predicted"/>
<dbReference type="InterPro" id="IPR027417">
    <property type="entry name" value="P-loop_NTPase"/>
</dbReference>
<organism evidence="3 4">
    <name type="scientific">Aspergillus keveii</name>
    <dbReference type="NCBI Taxonomy" id="714993"/>
    <lineage>
        <taxon>Eukaryota</taxon>
        <taxon>Fungi</taxon>
        <taxon>Dikarya</taxon>
        <taxon>Ascomycota</taxon>
        <taxon>Pezizomycotina</taxon>
        <taxon>Eurotiomycetes</taxon>
        <taxon>Eurotiomycetidae</taxon>
        <taxon>Eurotiales</taxon>
        <taxon>Aspergillaceae</taxon>
        <taxon>Aspergillus</taxon>
        <taxon>Aspergillus subgen. Nidulantes</taxon>
    </lineage>
</organism>
<dbReference type="InterPro" id="IPR056884">
    <property type="entry name" value="NPHP3-like_N"/>
</dbReference>
<dbReference type="Pfam" id="PF24883">
    <property type="entry name" value="NPHP3_N"/>
    <property type="match status" value="1"/>
</dbReference>
<evidence type="ECO:0000256" key="1">
    <source>
        <dbReference type="ARBA" id="ARBA00022737"/>
    </source>
</evidence>
<gene>
    <name evidence="3" type="ORF">BJX66DRAFT_341601</name>
</gene>
<evidence type="ECO:0000313" key="3">
    <source>
        <dbReference type="EMBL" id="KAL2787019.1"/>
    </source>
</evidence>
<dbReference type="EMBL" id="JBFTWV010000105">
    <property type="protein sequence ID" value="KAL2787019.1"/>
    <property type="molecule type" value="Genomic_DNA"/>
</dbReference>
<evidence type="ECO:0000259" key="2">
    <source>
        <dbReference type="Pfam" id="PF24883"/>
    </source>
</evidence>
<dbReference type="PANTHER" id="PTHR10039:SF5">
    <property type="entry name" value="NACHT DOMAIN-CONTAINING PROTEIN"/>
    <property type="match status" value="1"/>
</dbReference>
<name>A0ABR4FUW6_9EURO</name>
<protein>
    <recommendedName>
        <fullName evidence="2">Nephrocystin 3-like N-terminal domain-containing protein</fullName>
    </recommendedName>
</protein>
<evidence type="ECO:0000313" key="4">
    <source>
        <dbReference type="Proteomes" id="UP001610563"/>
    </source>
</evidence>
<dbReference type="Gene3D" id="3.40.50.300">
    <property type="entry name" value="P-loop containing nucleotide triphosphate hydrolases"/>
    <property type="match status" value="1"/>
</dbReference>
<dbReference type="PANTHER" id="PTHR10039">
    <property type="entry name" value="AMELOGENIN"/>
    <property type="match status" value="1"/>
</dbReference>
<sequence>MTRSEKVGDTYDSKLIKLADCLDSLRFDNNCYGKISRENHGSFEWIWWHSEYRNWSTRDTSQLLYIQGKPGSGKSTLARYFHDNLQQREPAAASAIIAKFLYSHREGQLQTSHSNMLQSILFDIRAQDEFFFYHQFQTNYRQYKALAARNGGVHMHWPYELLKDTLAFLQTYAHSSGYYLIIDAIDESDEDDRCDVFNFLFDICANTKQCTVKAVVASRPVGQLEIRRSQFHGFIRLQDETQNDILNFARSFLWGLNLTVFLDKAVIYIIDNAHGVFIWCS</sequence>
<dbReference type="SUPFAM" id="SSF52540">
    <property type="entry name" value="P-loop containing nucleoside triphosphate hydrolases"/>
    <property type="match status" value="1"/>
</dbReference>